<feature type="region of interest" description="Disordered" evidence="1">
    <location>
        <begin position="245"/>
        <end position="265"/>
    </location>
</feature>
<dbReference type="Pfam" id="PF10988">
    <property type="entry name" value="DUF2807"/>
    <property type="match status" value="1"/>
</dbReference>
<name>A0ABS0FEU4_9FLAO</name>
<dbReference type="InterPro" id="IPR021255">
    <property type="entry name" value="DUF2807"/>
</dbReference>
<comment type="caution">
    <text evidence="3">The sequence shown here is derived from an EMBL/GenBank/DDBJ whole genome shotgun (WGS) entry which is preliminary data.</text>
</comment>
<gene>
    <name evidence="3" type="ORF">IV494_13725</name>
</gene>
<dbReference type="RefSeq" id="WP_196080680.1">
    <property type="nucleotide sequence ID" value="NZ_JADPVI010000004.1"/>
</dbReference>
<dbReference type="Gene3D" id="2.160.20.120">
    <property type="match status" value="1"/>
</dbReference>
<dbReference type="PROSITE" id="PS51257">
    <property type="entry name" value="PROKAR_LIPOPROTEIN"/>
    <property type="match status" value="1"/>
</dbReference>
<accession>A0ABS0FEU4</accession>
<keyword evidence="4" id="KW-1185">Reference proteome</keyword>
<evidence type="ECO:0000256" key="1">
    <source>
        <dbReference type="SAM" id="MobiDB-lite"/>
    </source>
</evidence>
<evidence type="ECO:0000313" key="4">
    <source>
        <dbReference type="Proteomes" id="UP000660070"/>
    </source>
</evidence>
<evidence type="ECO:0000259" key="2">
    <source>
        <dbReference type="Pfam" id="PF10988"/>
    </source>
</evidence>
<organism evidence="3 4">
    <name type="scientific">Kaistella gelatinilytica</name>
    <dbReference type="NCBI Taxonomy" id="2787636"/>
    <lineage>
        <taxon>Bacteria</taxon>
        <taxon>Pseudomonadati</taxon>
        <taxon>Bacteroidota</taxon>
        <taxon>Flavobacteriia</taxon>
        <taxon>Flavobacteriales</taxon>
        <taxon>Weeksellaceae</taxon>
        <taxon>Chryseobacterium group</taxon>
        <taxon>Kaistella</taxon>
    </lineage>
</organism>
<evidence type="ECO:0000313" key="3">
    <source>
        <dbReference type="EMBL" id="MBF8458238.1"/>
    </source>
</evidence>
<feature type="domain" description="Putative auto-transporter adhesin head GIN" evidence="2">
    <location>
        <begin position="48"/>
        <end position="166"/>
    </location>
</feature>
<dbReference type="Proteomes" id="UP000660070">
    <property type="component" value="Unassembled WGS sequence"/>
</dbReference>
<proteinExistence type="predicted"/>
<dbReference type="EMBL" id="JADPVI010000004">
    <property type="protein sequence ID" value="MBF8458238.1"/>
    <property type="molecule type" value="Genomic_DNA"/>
</dbReference>
<protein>
    <submittedName>
        <fullName evidence="3">DUF2807 domain-containing protein</fullName>
    </submittedName>
</protein>
<sequence length="265" mass="27844">MKTLTISMLSAFLTLSSCNIKTDNGFPFNMTTKEGKGIIKNKEYKMSFDEIKVAQSISAEVVKSDEEKVVITAPSDILDDILVENSDGKLYIHFKSGSNISARNVSAKIFAKDFSAVKASSSASINIKDKFTQDKMNIEASSSGDVTGNLEANEMSIDVSSSGSFTGQIWAVNLKSEVTSSGDIDISGKSKNANLSASSSGTLNAQKMTAENANIEASSSGDVSVSVSNQLNASASSSGEINITRKGNLNVVSKKESSGGSVSIQ</sequence>
<reference evidence="3 4" key="1">
    <citation type="submission" date="2020-11" db="EMBL/GenBank/DDBJ databases">
        <title>Kaistella gelatinilytica sp. nov., a flavobacterium isolated from Antarctic Soil.</title>
        <authorList>
            <person name="Li J."/>
        </authorList>
    </citation>
    <scope>NUCLEOTIDE SEQUENCE [LARGE SCALE GENOMIC DNA]</scope>
    <source>
        <strain evidence="3 4">G5-32</strain>
    </source>
</reference>